<dbReference type="EMBL" id="BAAATD010000009">
    <property type="protein sequence ID" value="GAA2618217.1"/>
    <property type="molecule type" value="Genomic_DNA"/>
</dbReference>
<dbReference type="Gene3D" id="3.10.105.10">
    <property type="entry name" value="Dipeptide-binding Protein, Domain 3"/>
    <property type="match status" value="1"/>
</dbReference>
<reference evidence="3" key="1">
    <citation type="journal article" date="2019" name="Int. J. Syst. Evol. Microbiol.">
        <title>The Global Catalogue of Microorganisms (GCM) 10K type strain sequencing project: providing services to taxonomists for standard genome sequencing and annotation.</title>
        <authorList>
            <consortium name="The Broad Institute Genomics Platform"/>
            <consortium name="The Broad Institute Genome Sequencing Center for Infectious Disease"/>
            <person name="Wu L."/>
            <person name="Ma J."/>
        </authorList>
    </citation>
    <scope>NUCLEOTIDE SEQUENCE [LARGE SCALE GENOMIC DNA]</scope>
    <source>
        <strain evidence="3">JCM 6833</strain>
    </source>
</reference>
<name>A0ABP6CFX8_9ACTN</name>
<protein>
    <submittedName>
        <fullName evidence="2">ABC transporter substrate-binding protein</fullName>
    </submittedName>
</protein>
<dbReference type="InterPro" id="IPR039424">
    <property type="entry name" value="SBP_5"/>
</dbReference>
<dbReference type="InterPro" id="IPR030678">
    <property type="entry name" value="Peptide/Ni-bd"/>
</dbReference>
<dbReference type="PANTHER" id="PTHR30290:SF83">
    <property type="entry name" value="ABC TRANSPORTER SUBSTRATE-BINDING PROTEIN"/>
    <property type="match status" value="1"/>
</dbReference>
<feature type="domain" description="Solute-binding protein family 5" evidence="1">
    <location>
        <begin position="106"/>
        <end position="493"/>
    </location>
</feature>
<dbReference type="PROSITE" id="PS51257">
    <property type="entry name" value="PROKAR_LIPOPROTEIN"/>
    <property type="match status" value="1"/>
</dbReference>
<dbReference type="PANTHER" id="PTHR30290">
    <property type="entry name" value="PERIPLASMIC BINDING COMPONENT OF ABC TRANSPORTER"/>
    <property type="match status" value="1"/>
</dbReference>
<sequence>MAGEARRATAGLLGLAMGLTGCGGGGGDSEGTNAGPPRDGGTLRIIGSSDVDHLDTASANSTGAHGLNRTYARTLFGTRASNEFKETVPVQADVAARVPSKENGGISKDGRTYTIKLREGVRWNTRPPRPVVAADFVRGIERLCNPASPAGGLAYYVSTIRGMDGYCRGFAKVNAKDADTIAAYQNKHAIPGVQAKGDDTLVFKLRRPASDFLNLLTLQFTAAAPKEYDAYVPDSPEFRQHTISNGPYQITSYKPGLSYVLSHNPAWRQETDPLRERHVEKIQLTLGQDSPDTVQQQLEQGTADLSWDQPVPVTAISRLRGSQDDRFAIRDTPSSSPYLVFNTRGRTGGGALARREVRQALQYAVDRTTLIKIVGGPEVAEPLHTIIPPGNAGHFASNRYATPGESGDPVRCRLLLAKAGAPKDLTLKFPYRVQGTHKRIAESIKESLGACGVKAELIPDTGGNYYGKTLADPAKARDGVWDIAAPGWTPDWYGNNGRSLIQPLFDGRTYGPNSTNFGGYDNPQVNALIDSALTASDQGRAAGYWQLADQKIMEDAAVIPLLNRALPIFRSARVRGARYLPTATGYDYTRLWLAS</sequence>
<proteinExistence type="predicted"/>
<dbReference type="Pfam" id="PF00496">
    <property type="entry name" value="SBP_bac_5"/>
    <property type="match status" value="1"/>
</dbReference>
<dbReference type="SUPFAM" id="SSF53850">
    <property type="entry name" value="Periplasmic binding protein-like II"/>
    <property type="match status" value="1"/>
</dbReference>
<organism evidence="2 3">
    <name type="scientific">Actinomadura fulvescens</name>
    <dbReference type="NCBI Taxonomy" id="46160"/>
    <lineage>
        <taxon>Bacteria</taxon>
        <taxon>Bacillati</taxon>
        <taxon>Actinomycetota</taxon>
        <taxon>Actinomycetes</taxon>
        <taxon>Streptosporangiales</taxon>
        <taxon>Thermomonosporaceae</taxon>
        <taxon>Actinomadura</taxon>
    </lineage>
</organism>
<dbReference type="InterPro" id="IPR000914">
    <property type="entry name" value="SBP_5_dom"/>
</dbReference>
<dbReference type="RefSeq" id="WP_344546021.1">
    <property type="nucleotide sequence ID" value="NZ_BAAATD010000009.1"/>
</dbReference>
<comment type="caution">
    <text evidence="2">The sequence shown here is derived from an EMBL/GenBank/DDBJ whole genome shotgun (WGS) entry which is preliminary data.</text>
</comment>
<dbReference type="PIRSF" id="PIRSF002741">
    <property type="entry name" value="MppA"/>
    <property type="match status" value="1"/>
</dbReference>
<gene>
    <name evidence="2" type="ORF">GCM10010411_62040</name>
</gene>
<accession>A0ABP6CFX8</accession>
<evidence type="ECO:0000313" key="2">
    <source>
        <dbReference type="EMBL" id="GAA2618217.1"/>
    </source>
</evidence>
<dbReference type="CDD" id="cd08506">
    <property type="entry name" value="PBP2_clavulanate_OppA2"/>
    <property type="match status" value="1"/>
</dbReference>
<evidence type="ECO:0000259" key="1">
    <source>
        <dbReference type="Pfam" id="PF00496"/>
    </source>
</evidence>
<keyword evidence="3" id="KW-1185">Reference proteome</keyword>
<evidence type="ECO:0000313" key="3">
    <source>
        <dbReference type="Proteomes" id="UP001501509"/>
    </source>
</evidence>
<dbReference type="Gene3D" id="3.40.190.10">
    <property type="entry name" value="Periplasmic binding protein-like II"/>
    <property type="match status" value="1"/>
</dbReference>
<dbReference type="Proteomes" id="UP001501509">
    <property type="component" value="Unassembled WGS sequence"/>
</dbReference>